<evidence type="ECO:0000256" key="8">
    <source>
        <dbReference type="ARBA" id="ARBA00051279"/>
    </source>
</evidence>
<dbReference type="AlphaFoldDB" id="H3CPF1"/>
<evidence type="ECO:0000256" key="2">
    <source>
        <dbReference type="ARBA" id="ARBA00022603"/>
    </source>
</evidence>
<feature type="transmembrane region" description="Helical" evidence="9">
    <location>
        <begin position="6"/>
        <end position="23"/>
    </location>
</feature>
<dbReference type="SUPFAM" id="SSF53335">
    <property type="entry name" value="S-adenosyl-L-methionine-dependent methyltransferases"/>
    <property type="match status" value="1"/>
</dbReference>
<dbReference type="EC" id="2.1.1.6" evidence="1"/>
<evidence type="ECO:0000256" key="7">
    <source>
        <dbReference type="ARBA" id="ARBA00023453"/>
    </source>
</evidence>
<keyword evidence="11" id="KW-1185">Reference proteome</keyword>
<dbReference type="InterPro" id="IPR029063">
    <property type="entry name" value="SAM-dependent_MTases_sf"/>
</dbReference>
<dbReference type="PANTHER" id="PTHR43836:SF10">
    <property type="entry name" value="CATECHOL O-METHYLTRANSFERASE B"/>
    <property type="match status" value="1"/>
</dbReference>
<name>H3CPF1_TETNG</name>
<dbReference type="OMA" id="SWMPILG"/>
<dbReference type="InParanoid" id="H3CPF1"/>
<evidence type="ECO:0000256" key="6">
    <source>
        <dbReference type="ARBA" id="ARBA00022939"/>
    </source>
</evidence>
<evidence type="ECO:0000313" key="10">
    <source>
        <dbReference type="Ensembl" id="ENSTNIP00000010134.1"/>
    </source>
</evidence>
<evidence type="ECO:0000256" key="5">
    <source>
        <dbReference type="ARBA" id="ARBA00022867"/>
    </source>
</evidence>
<comment type="similarity">
    <text evidence="7">Belongs to the class I-like SAM-binding methyltransferase superfamily. Cation-dependent O-methyltransferase family.</text>
</comment>
<sequence length="269" mass="30009">APQMWLTLLCSCGGGAALLYVLYRWLVPALVQHHAGLALLWHDVIVERMLDVLTRSTRPQRLLGAVRRTATRGDPRSVVRAIDDFCRHTEWAMNVGDEKGTGCILDSVVSEVSPATVLELGTYCGYSTVRIATLLPPGAKLITLEFNPDFALIARQVIAWAGLEEKVHLVEGSSGDLIPLMKEKFGVKSFDLVFLDHWKDRYLPDTKLLEECGLLQKGSVLLADNVICPGSPDYLEYIRNSPKYRSQHFKSHLEYTKVEDGLEKSVFLG</sequence>
<keyword evidence="4" id="KW-0949">S-adenosyl-L-methionine</keyword>
<dbReference type="Ensembl" id="ENSTNIT00000010314.1">
    <property type="protein sequence ID" value="ENSTNIP00000010134.1"/>
    <property type="gene ID" value="ENSTNIG00000007329.1"/>
</dbReference>
<dbReference type="GO" id="GO:0032502">
    <property type="term" value="P:developmental process"/>
    <property type="evidence" value="ECO:0007669"/>
    <property type="project" value="TreeGrafter"/>
</dbReference>
<reference evidence="10" key="2">
    <citation type="submission" date="2025-08" db="UniProtKB">
        <authorList>
            <consortium name="Ensembl"/>
        </authorList>
    </citation>
    <scope>IDENTIFICATION</scope>
</reference>
<evidence type="ECO:0000256" key="3">
    <source>
        <dbReference type="ARBA" id="ARBA00022679"/>
    </source>
</evidence>
<evidence type="ECO:0000313" key="11">
    <source>
        <dbReference type="Proteomes" id="UP000007303"/>
    </source>
</evidence>
<keyword evidence="9" id="KW-0472">Membrane</keyword>
<dbReference type="GO" id="GO:0032259">
    <property type="term" value="P:methylation"/>
    <property type="evidence" value="ECO:0007669"/>
    <property type="project" value="UniProtKB-KW"/>
</dbReference>
<evidence type="ECO:0000256" key="1">
    <source>
        <dbReference type="ARBA" id="ARBA00012880"/>
    </source>
</evidence>
<dbReference type="GO" id="GO:0042424">
    <property type="term" value="P:catecholamine catabolic process"/>
    <property type="evidence" value="ECO:0007669"/>
    <property type="project" value="TreeGrafter"/>
</dbReference>
<keyword evidence="6" id="KW-0128">Catecholamine metabolism</keyword>
<reference evidence="11" key="1">
    <citation type="journal article" date="2004" name="Nature">
        <title>Genome duplication in the teleost fish Tetraodon nigroviridis reveals the early vertebrate proto-karyotype.</title>
        <authorList>
            <person name="Jaillon O."/>
            <person name="Aury J.-M."/>
            <person name="Brunet F."/>
            <person name="Petit J.-L."/>
            <person name="Stange-Thomann N."/>
            <person name="Mauceli E."/>
            <person name="Bouneau L."/>
            <person name="Fischer C."/>
            <person name="Ozouf-Costaz C."/>
            <person name="Bernot A."/>
            <person name="Nicaud S."/>
            <person name="Jaffe D."/>
            <person name="Fisher S."/>
            <person name="Lutfalla G."/>
            <person name="Dossat C."/>
            <person name="Segurens B."/>
            <person name="Dasilva C."/>
            <person name="Salanoubat M."/>
            <person name="Levy M."/>
            <person name="Boudet N."/>
            <person name="Castellano S."/>
            <person name="Anthouard V."/>
            <person name="Jubin C."/>
            <person name="Castelli V."/>
            <person name="Katinka M."/>
            <person name="Vacherie B."/>
            <person name="Biemont C."/>
            <person name="Skalli Z."/>
            <person name="Cattolico L."/>
            <person name="Poulain J."/>
            <person name="De Berardinis V."/>
            <person name="Cruaud C."/>
            <person name="Duprat S."/>
            <person name="Brottier P."/>
            <person name="Coutanceau J.-P."/>
            <person name="Gouzy J."/>
            <person name="Parra G."/>
            <person name="Lardier G."/>
            <person name="Chapple C."/>
            <person name="McKernan K.J."/>
            <person name="McEwan P."/>
            <person name="Bosak S."/>
            <person name="Kellis M."/>
            <person name="Volff J.-N."/>
            <person name="Guigo R."/>
            <person name="Zody M.C."/>
            <person name="Mesirov J."/>
            <person name="Lindblad-Toh K."/>
            <person name="Birren B."/>
            <person name="Nusbaum C."/>
            <person name="Kahn D."/>
            <person name="Robinson-Rechavi M."/>
            <person name="Laudet V."/>
            <person name="Schachter V."/>
            <person name="Quetier F."/>
            <person name="Saurin W."/>
            <person name="Scarpelli C."/>
            <person name="Wincker P."/>
            <person name="Lander E.S."/>
            <person name="Weissenbach J."/>
            <person name="Roest Crollius H."/>
        </authorList>
    </citation>
    <scope>NUCLEOTIDE SEQUENCE [LARGE SCALE GENOMIC DNA]</scope>
</reference>
<dbReference type="Gene3D" id="3.40.50.150">
    <property type="entry name" value="Vaccinia Virus protein VP39"/>
    <property type="match status" value="1"/>
</dbReference>
<comment type="catalytic activity">
    <reaction evidence="8">
        <text>a catechol + S-adenosyl-L-methionine = a guaiacol + S-adenosyl-L-homocysteine + H(+)</text>
        <dbReference type="Rhea" id="RHEA:17877"/>
        <dbReference type="ChEBI" id="CHEBI:15378"/>
        <dbReference type="ChEBI" id="CHEBI:33566"/>
        <dbReference type="ChEBI" id="CHEBI:57856"/>
        <dbReference type="ChEBI" id="CHEBI:59789"/>
        <dbReference type="ChEBI" id="CHEBI:134251"/>
        <dbReference type="EC" id="2.1.1.6"/>
    </reaction>
</comment>
<keyword evidence="3" id="KW-0808">Transferase</keyword>
<dbReference type="CDD" id="cd02440">
    <property type="entry name" value="AdoMet_MTases"/>
    <property type="match status" value="1"/>
</dbReference>
<dbReference type="Pfam" id="PF01596">
    <property type="entry name" value="Methyltransf_3"/>
    <property type="match status" value="1"/>
</dbReference>
<dbReference type="Proteomes" id="UP000007303">
    <property type="component" value="Unassembled WGS sequence"/>
</dbReference>
<dbReference type="PANTHER" id="PTHR43836">
    <property type="entry name" value="CATECHOL O-METHYLTRANSFERASE 1-RELATED"/>
    <property type="match status" value="1"/>
</dbReference>
<reference evidence="10" key="3">
    <citation type="submission" date="2025-09" db="UniProtKB">
        <authorList>
            <consortium name="Ensembl"/>
        </authorList>
    </citation>
    <scope>IDENTIFICATION</scope>
</reference>
<keyword evidence="2" id="KW-0489">Methyltransferase</keyword>
<dbReference type="PROSITE" id="PS51682">
    <property type="entry name" value="SAM_OMT_I"/>
    <property type="match status" value="1"/>
</dbReference>
<dbReference type="GO" id="GO:0016206">
    <property type="term" value="F:catechol O-methyltransferase activity"/>
    <property type="evidence" value="ECO:0007669"/>
    <property type="project" value="UniProtKB-EC"/>
</dbReference>
<evidence type="ECO:0000256" key="9">
    <source>
        <dbReference type="SAM" id="Phobius"/>
    </source>
</evidence>
<dbReference type="GO" id="GO:0042417">
    <property type="term" value="P:dopamine metabolic process"/>
    <property type="evidence" value="ECO:0007669"/>
    <property type="project" value="TreeGrafter"/>
</dbReference>
<dbReference type="FunFam" id="3.40.50.150:FF:000054">
    <property type="entry name" value="Catechol O-methyltransferase"/>
    <property type="match status" value="1"/>
</dbReference>
<evidence type="ECO:0000256" key="4">
    <source>
        <dbReference type="ARBA" id="ARBA00022691"/>
    </source>
</evidence>
<dbReference type="GeneTree" id="ENSGT00940000155317"/>
<dbReference type="InterPro" id="IPR002935">
    <property type="entry name" value="SAM_O-MeTrfase"/>
</dbReference>
<accession>H3CPF1</accession>
<dbReference type="STRING" id="99883.ENSTNIP00000010134"/>
<keyword evidence="9" id="KW-0812">Transmembrane</keyword>
<dbReference type="HOGENOM" id="CLU_050461_5_0_1"/>
<protein>
    <recommendedName>
        <fullName evidence="1">catechol O-methyltransferase</fullName>
        <ecNumber evidence="1">2.1.1.6</ecNumber>
    </recommendedName>
</protein>
<organism evidence="10 11">
    <name type="scientific">Tetraodon nigroviridis</name>
    <name type="common">Spotted green pufferfish</name>
    <name type="synonym">Chelonodon nigroviridis</name>
    <dbReference type="NCBI Taxonomy" id="99883"/>
    <lineage>
        <taxon>Eukaryota</taxon>
        <taxon>Metazoa</taxon>
        <taxon>Chordata</taxon>
        <taxon>Craniata</taxon>
        <taxon>Vertebrata</taxon>
        <taxon>Euteleostomi</taxon>
        <taxon>Actinopterygii</taxon>
        <taxon>Neopterygii</taxon>
        <taxon>Teleostei</taxon>
        <taxon>Neoteleostei</taxon>
        <taxon>Acanthomorphata</taxon>
        <taxon>Eupercaria</taxon>
        <taxon>Tetraodontiformes</taxon>
        <taxon>Tetradontoidea</taxon>
        <taxon>Tetraodontidae</taxon>
        <taxon>Tetraodon</taxon>
    </lineage>
</organism>
<dbReference type="FunCoup" id="H3CPF1">
    <property type="interactions" value="523"/>
</dbReference>
<keyword evidence="5" id="KW-0531">Neurotransmitter degradation</keyword>
<keyword evidence="9" id="KW-1133">Transmembrane helix</keyword>
<proteinExistence type="inferred from homology"/>